<dbReference type="RefSeq" id="WP_099621092.1">
    <property type="nucleotide sequence ID" value="NZ_CP024201.1"/>
</dbReference>
<dbReference type="PROSITE" id="PS51318">
    <property type="entry name" value="TAT"/>
    <property type="match status" value="1"/>
</dbReference>
<dbReference type="Proteomes" id="UP000228945">
    <property type="component" value="Chromosome"/>
</dbReference>
<reference evidence="2 3" key="1">
    <citation type="submission" date="2017-10" db="EMBL/GenBank/DDBJ databases">
        <title>Genome sequence of Caulobacter mirabilis FWC38.</title>
        <authorList>
            <person name="Fiebig A."/>
            <person name="Crosson S."/>
        </authorList>
    </citation>
    <scope>NUCLEOTIDE SEQUENCE [LARGE SCALE GENOMIC DNA]</scope>
    <source>
        <strain evidence="2 3">FWC 38</strain>
    </source>
</reference>
<protein>
    <submittedName>
        <fullName evidence="2">Uncharacterized protein</fullName>
    </submittedName>
</protein>
<dbReference type="AlphaFoldDB" id="A0A2D2AV22"/>
<gene>
    <name evidence="2" type="ORF">CSW64_05115</name>
</gene>
<sequence>MFLVRRKRLSTLAAAAAVLALGALAAVPATAAAPGAVKRACLIEGRMMGETIKDCSEATMPGSAEDYASQCRENVSAFTQMGGSATATVLPACPAKAQAACVGIMGQPASAYYYARDAASLAAAQKGCVAQRGKWVANP</sequence>
<feature type="chain" id="PRO_5013682576" evidence="1">
    <location>
        <begin position="26"/>
        <end position="139"/>
    </location>
</feature>
<dbReference type="OrthoDB" id="8480750at2"/>
<dbReference type="KEGG" id="cmb:CSW64_05115"/>
<evidence type="ECO:0000313" key="3">
    <source>
        <dbReference type="Proteomes" id="UP000228945"/>
    </source>
</evidence>
<name>A0A2D2AV22_9CAUL</name>
<dbReference type="EMBL" id="CP024201">
    <property type="protein sequence ID" value="ATQ41835.1"/>
    <property type="molecule type" value="Genomic_DNA"/>
</dbReference>
<accession>A0A2D2AV22</accession>
<evidence type="ECO:0000256" key="1">
    <source>
        <dbReference type="SAM" id="SignalP"/>
    </source>
</evidence>
<keyword evidence="3" id="KW-1185">Reference proteome</keyword>
<organism evidence="2 3">
    <name type="scientific">Caulobacter mirabilis</name>
    <dbReference type="NCBI Taxonomy" id="69666"/>
    <lineage>
        <taxon>Bacteria</taxon>
        <taxon>Pseudomonadati</taxon>
        <taxon>Pseudomonadota</taxon>
        <taxon>Alphaproteobacteria</taxon>
        <taxon>Caulobacterales</taxon>
        <taxon>Caulobacteraceae</taxon>
        <taxon>Caulobacter</taxon>
    </lineage>
</organism>
<dbReference type="InterPro" id="IPR006311">
    <property type="entry name" value="TAT_signal"/>
</dbReference>
<evidence type="ECO:0000313" key="2">
    <source>
        <dbReference type="EMBL" id="ATQ41835.1"/>
    </source>
</evidence>
<feature type="signal peptide" evidence="1">
    <location>
        <begin position="1"/>
        <end position="25"/>
    </location>
</feature>
<keyword evidence="1" id="KW-0732">Signal</keyword>
<proteinExistence type="predicted"/>